<proteinExistence type="predicted"/>
<dbReference type="Proteomes" id="UP001497516">
    <property type="component" value="Chromosome 1"/>
</dbReference>
<sequence length="166" mass="18094">MATKLMQLQKSRGQLSPLHLILRRGGVPCELSSSVEANILSQTRLRRAAAGGNRGTKIVLSQDQSSHSFGVAAGAARLDAAAVDWDSKLLTWRFAPSGRKLDGSLLARGRKPVSEDDDNDDSDIEGLLDDEEDFDDVDEDDLDDEDLLDDEEDEVVEVKKGSKGKK</sequence>
<reference evidence="2 3" key="1">
    <citation type="submission" date="2024-04" db="EMBL/GenBank/DDBJ databases">
        <authorList>
            <person name="Fracassetti M."/>
        </authorList>
    </citation>
    <scope>NUCLEOTIDE SEQUENCE [LARGE SCALE GENOMIC DNA]</scope>
</reference>
<keyword evidence="3" id="KW-1185">Reference proteome</keyword>
<accession>A0AAV2C8U0</accession>
<dbReference type="EMBL" id="OZ034813">
    <property type="protein sequence ID" value="CAL1352717.1"/>
    <property type="molecule type" value="Genomic_DNA"/>
</dbReference>
<dbReference type="AlphaFoldDB" id="A0AAV2C8U0"/>
<gene>
    <name evidence="2" type="ORF">LTRI10_LOCUS664</name>
</gene>
<feature type="compositionally biased region" description="Acidic residues" evidence="1">
    <location>
        <begin position="115"/>
        <end position="155"/>
    </location>
</feature>
<name>A0AAV2C8U0_9ROSI</name>
<organism evidence="2 3">
    <name type="scientific">Linum trigynum</name>
    <dbReference type="NCBI Taxonomy" id="586398"/>
    <lineage>
        <taxon>Eukaryota</taxon>
        <taxon>Viridiplantae</taxon>
        <taxon>Streptophyta</taxon>
        <taxon>Embryophyta</taxon>
        <taxon>Tracheophyta</taxon>
        <taxon>Spermatophyta</taxon>
        <taxon>Magnoliopsida</taxon>
        <taxon>eudicotyledons</taxon>
        <taxon>Gunneridae</taxon>
        <taxon>Pentapetalae</taxon>
        <taxon>rosids</taxon>
        <taxon>fabids</taxon>
        <taxon>Malpighiales</taxon>
        <taxon>Linaceae</taxon>
        <taxon>Linum</taxon>
    </lineage>
</organism>
<protein>
    <submittedName>
        <fullName evidence="2">Uncharacterized protein</fullName>
    </submittedName>
</protein>
<feature type="region of interest" description="Disordered" evidence="1">
    <location>
        <begin position="102"/>
        <end position="166"/>
    </location>
</feature>
<evidence type="ECO:0000256" key="1">
    <source>
        <dbReference type="SAM" id="MobiDB-lite"/>
    </source>
</evidence>
<evidence type="ECO:0000313" key="3">
    <source>
        <dbReference type="Proteomes" id="UP001497516"/>
    </source>
</evidence>
<evidence type="ECO:0000313" key="2">
    <source>
        <dbReference type="EMBL" id="CAL1352717.1"/>
    </source>
</evidence>